<dbReference type="AlphaFoldDB" id="A0A9E4K835"/>
<proteinExistence type="predicted"/>
<dbReference type="Proteomes" id="UP000886687">
    <property type="component" value="Unassembled WGS sequence"/>
</dbReference>
<accession>A0A9E4K835</accession>
<evidence type="ECO:0000313" key="3">
    <source>
        <dbReference type="Proteomes" id="UP000886687"/>
    </source>
</evidence>
<dbReference type="Gene3D" id="2.40.33.20">
    <property type="entry name" value="PK beta-barrel domain-like"/>
    <property type="match status" value="1"/>
</dbReference>
<dbReference type="SUPFAM" id="SSF50800">
    <property type="entry name" value="PK beta-barrel domain-like"/>
    <property type="match status" value="1"/>
</dbReference>
<dbReference type="GO" id="GO:0003824">
    <property type="term" value="F:catalytic activity"/>
    <property type="evidence" value="ECO:0007669"/>
    <property type="project" value="InterPro"/>
</dbReference>
<organism evidence="2 3">
    <name type="scientific">Candidatus Thiodiazotropha lotti</name>
    <dbReference type="NCBI Taxonomy" id="2792787"/>
    <lineage>
        <taxon>Bacteria</taxon>
        <taxon>Pseudomonadati</taxon>
        <taxon>Pseudomonadota</taxon>
        <taxon>Gammaproteobacteria</taxon>
        <taxon>Chromatiales</taxon>
        <taxon>Sedimenticolaceae</taxon>
        <taxon>Candidatus Thiodiazotropha</taxon>
    </lineage>
</organism>
<reference evidence="2" key="1">
    <citation type="journal article" date="2021" name="Proc. Natl. Acad. Sci. U.S.A.">
        <title>Global biogeography of chemosynthetic symbionts reveals both localized and globally distributed symbiont groups. .</title>
        <authorList>
            <person name="Osvatic J.T."/>
            <person name="Wilkins L.G.E."/>
            <person name="Leibrecht L."/>
            <person name="Leray M."/>
            <person name="Zauner S."/>
            <person name="Polzin J."/>
            <person name="Camacho Y."/>
            <person name="Gros O."/>
            <person name="van Gils J.A."/>
            <person name="Eisen J.A."/>
            <person name="Petersen J.M."/>
            <person name="Yuen B."/>
        </authorList>
    </citation>
    <scope>NUCLEOTIDE SEQUENCE</scope>
    <source>
        <strain evidence="2">MAGL173</strain>
    </source>
</reference>
<dbReference type="InterPro" id="IPR011037">
    <property type="entry name" value="Pyrv_Knase-like_insert_dom_sf"/>
</dbReference>
<dbReference type="PROSITE" id="PS51340">
    <property type="entry name" value="MOSC"/>
    <property type="match status" value="1"/>
</dbReference>
<dbReference type="GO" id="GO:0030151">
    <property type="term" value="F:molybdenum ion binding"/>
    <property type="evidence" value="ECO:0007669"/>
    <property type="project" value="InterPro"/>
</dbReference>
<dbReference type="InterPro" id="IPR052716">
    <property type="entry name" value="MOSC_domain"/>
</dbReference>
<evidence type="ECO:0000259" key="1">
    <source>
        <dbReference type="PROSITE" id="PS51340"/>
    </source>
</evidence>
<protein>
    <submittedName>
        <fullName evidence="2">MOSC domain-containing protein</fullName>
    </submittedName>
</protein>
<dbReference type="PANTHER" id="PTHR36930">
    <property type="entry name" value="METAL-SULFUR CLUSTER BIOSYNTHESIS PROTEINS YUAD-RELATED"/>
    <property type="match status" value="1"/>
</dbReference>
<comment type="caution">
    <text evidence="2">The sequence shown here is derived from an EMBL/GenBank/DDBJ whole genome shotgun (WGS) entry which is preliminary data.</text>
</comment>
<evidence type="ECO:0000313" key="2">
    <source>
        <dbReference type="EMBL" id="MCG7940568.1"/>
    </source>
</evidence>
<name>A0A9E4K835_9GAMM</name>
<dbReference type="PANTHER" id="PTHR36930:SF1">
    <property type="entry name" value="MOSC DOMAIN-CONTAINING PROTEIN"/>
    <property type="match status" value="1"/>
</dbReference>
<gene>
    <name evidence="2" type="ORF">JAZ04_17165</name>
</gene>
<dbReference type="EMBL" id="JAEPDI010000013">
    <property type="protein sequence ID" value="MCG7940568.1"/>
    <property type="molecule type" value="Genomic_DNA"/>
</dbReference>
<feature type="domain" description="MOSC" evidence="1">
    <location>
        <begin position="31"/>
        <end position="160"/>
    </location>
</feature>
<sequence>MHKPLKALMMHLPQRGCVEWIGVRPARGEPMRSLQSVMVELGKGLIGDRFKGRAESARQVTLIQYEHLPVIAGCLHRKELLPELLRRNIVVSGINLLALKDKRFQVGEAVLEFRGLCHPCSKMEKALGEGGYNAMRGHGGIVASVIQAGKVNLKDKVVSVGGVAESP</sequence>
<dbReference type="Pfam" id="PF03473">
    <property type="entry name" value="MOSC"/>
    <property type="match status" value="1"/>
</dbReference>
<dbReference type="InterPro" id="IPR005302">
    <property type="entry name" value="MoCF_Sase_C"/>
</dbReference>
<dbReference type="GO" id="GO:0030170">
    <property type="term" value="F:pyridoxal phosphate binding"/>
    <property type="evidence" value="ECO:0007669"/>
    <property type="project" value="InterPro"/>
</dbReference>